<dbReference type="InterPro" id="IPR001647">
    <property type="entry name" value="HTH_TetR"/>
</dbReference>
<dbReference type="RefSeq" id="WP_221555631.1">
    <property type="nucleotide sequence ID" value="NZ_JAIGNO010000002.1"/>
</dbReference>
<dbReference type="Gene3D" id="1.10.357.10">
    <property type="entry name" value="Tetracycline Repressor, domain 2"/>
    <property type="match status" value="1"/>
</dbReference>
<dbReference type="Proteomes" id="UP000755104">
    <property type="component" value="Unassembled WGS sequence"/>
</dbReference>
<evidence type="ECO:0000313" key="6">
    <source>
        <dbReference type="EMBL" id="MBX7481613.1"/>
    </source>
</evidence>
<dbReference type="InterPro" id="IPR050109">
    <property type="entry name" value="HTH-type_TetR-like_transc_reg"/>
</dbReference>
<dbReference type="Pfam" id="PF00440">
    <property type="entry name" value="TetR_N"/>
    <property type="match status" value="1"/>
</dbReference>
<proteinExistence type="predicted"/>
<reference evidence="6 7" key="1">
    <citation type="submission" date="2021-08" db="EMBL/GenBank/DDBJ databases">
        <title>Comparative Genomics Analysis of the Genus Qipengyuania Reveals Extensive Genetic Diversity and Metabolic Versatility, Including the Description of Fifteen Novel Species.</title>
        <authorList>
            <person name="Liu Y."/>
        </authorList>
    </citation>
    <scope>NUCLEOTIDE SEQUENCE [LARGE SCALE GENOMIC DNA]</scope>
    <source>
        <strain evidence="6 7">6D47A</strain>
    </source>
</reference>
<dbReference type="PRINTS" id="PR00455">
    <property type="entry name" value="HTHTETR"/>
</dbReference>
<keyword evidence="1" id="KW-0805">Transcription regulation</keyword>
<evidence type="ECO:0000256" key="1">
    <source>
        <dbReference type="ARBA" id="ARBA00023015"/>
    </source>
</evidence>
<accession>A0ABS7J2R9</accession>
<evidence type="ECO:0000313" key="7">
    <source>
        <dbReference type="Proteomes" id="UP000755104"/>
    </source>
</evidence>
<dbReference type="SUPFAM" id="SSF48498">
    <property type="entry name" value="Tetracyclin repressor-like, C-terminal domain"/>
    <property type="match status" value="1"/>
</dbReference>
<dbReference type="EMBL" id="JAIGNO010000002">
    <property type="protein sequence ID" value="MBX7481613.1"/>
    <property type="molecule type" value="Genomic_DNA"/>
</dbReference>
<dbReference type="PROSITE" id="PS50977">
    <property type="entry name" value="HTH_TETR_2"/>
    <property type="match status" value="1"/>
</dbReference>
<dbReference type="InterPro" id="IPR025996">
    <property type="entry name" value="MT1864/Rv1816-like_C"/>
</dbReference>
<evidence type="ECO:0000256" key="2">
    <source>
        <dbReference type="ARBA" id="ARBA00023125"/>
    </source>
</evidence>
<feature type="DNA-binding region" description="H-T-H motif" evidence="4">
    <location>
        <begin position="32"/>
        <end position="51"/>
    </location>
</feature>
<comment type="caution">
    <text evidence="6">The sequence shown here is derived from an EMBL/GenBank/DDBJ whole genome shotgun (WGS) entry which is preliminary data.</text>
</comment>
<evidence type="ECO:0000259" key="5">
    <source>
        <dbReference type="PROSITE" id="PS50977"/>
    </source>
</evidence>
<dbReference type="PANTHER" id="PTHR30055">
    <property type="entry name" value="HTH-TYPE TRANSCRIPTIONAL REGULATOR RUTR"/>
    <property type="match status" value="1"/>
</dbReference>
<gene>
    <name evidence="6" type="ORF">K3174_03665</name>
</gene>
<evidence type="ECO:0000256" key="3">
    <source>
        <dbReference type="ARBA" id="ARBA00023163"/>
    </source>
</evidence>
<feature type="domain" description="HTH tetR-type" evidence="5">
    <location>
        <begin position="9"/>
        <end position="69"/>
    </location>
</feature>
<name>A0ABS7J2R9_9SPHN</name>
<sequence length="205" mass="21972">MPEKSYHHGELREALLNAALDLVRAEGPGALSLRRLAKAVGVSAMAPYHHFPDRGALLAAVATRGFEQLQESKLANHAAHHNLADALATGAANYCRFILDNPNLYRLMSDPALVERADDPHLIAAAQAPAAMLLQMVTQLFAECDVEDIAPRDGATMLWGIAHGLGTLAIDGQLTDPQAITLSEQGAAAMIRDWTRRGPSNRVGD</sequence>
<keyword evidence="7" id="KW-1185">Reference proteome</keyword>
<keyword evidence="2 4" id="KW-0238">DNA-binding</keyword>
<dbReference type="SUPFAM" id="SSF46689">
    <property type="entry name" value="Homeodomain-like"/>
    <property type="match status" value="1"/>
</dbReference>
<dbReference type="InterPro" id="IPR009057">
    <property type="entry name" value="Homeodomain-like_sf"/>
</dbReference>
<dbReference type="PANTHER" id="PTHR30055:SF234">
    <property type="entry name" value="HTH-TYPE TRANSCRIPTIONAL REGULATOR BETI"/>
    <property type="match status" value="1"/>
</dbReference>
<protein>
    <submittedName>
        <fullName evidence="6">TetR/AcrR family transcriptional regulator</fullName>
    </submittedName>
</protein>
<organism evidence="6 7">
    <name type="scientific">Qipengyuania qiaonensis</name>
    <dbReference type="NCBI Taxonomy" id="2867240"/>
    <lineage>
        <taxon>Bacteria</taxon>
        <taxon>Pseudomonadati</taxon>
        <taxon>Pseudomonadota</taxon>
        <taxon>Alphaproteobacteria</taxon>
        <taxon>Sphingomonadales</taxon>
        <taxon>Erythrobacteraceae</taxon>
        <taxon>Qipengyuania</taxon>
    </lineage>
</organism>
<dbReference type="InterPro" id="IPR036271">
    <property type="entry name" value="Tet_transcr_reg_TetR-rel_C_sf"/>
</dbReference>
<evidence type="ECO:0000256" key="4">
    <source>
        <dbReference type="PROSITE-ProRule" id="PRU00335"/>
    </source>
</evidence>
<dbReference type="Pfam" id="PF13305">
    <property type="entry name" value="TetR_C_33"/>
    <property type="match status" value="1"/>
</dbReference>
<keyword evidence="3" id="KW-0804">Transcription</keyword>